<dbReference type="InterPro" id="IPR009081">
    <property type="entry name" value="PP-bd_ACP"/>
</dbReference>
<dbReference type="Proteomes" id="UP000236959">
    <property type="component" value="Unassembled WGS sequence"/>
</dbReference>
<dbReference type="Gene3D" id="1.10.1200.10">
    <property type="entry name" value="ACP-like"/>
    <property type="match status" value="1"/>
</dbReference>
<accession>A0A2S3UNB1</accession>
<keyword evidence="2" id="KW-0596">Phosphopantetheine</keyword>
<dbReference type="OrthoDB" id="9778690at2"/>
<dbReference type="PROSITE" id="PS00012">
    <property type="entry name" value="PHOSPHOPANTETHEINE"/>
    <property type="match status" value="1"/>
</dbReference>
<dbReference type="PANTHER" id="PTHR45527">
    <property type="entry name" value="NONRIBOSOMAL PEPTIDE SYNTHETASE"/>
    <property type="match status" value="1"/>
</dbReference>
<dbReference type="Pfam" id="PF00668">
    <property type="entry name" value="Condensation"/>
    <property type="match status" value="1"/>
</dbReference>
<comment type="caution">
    <text evidence="5">The sequence shown here is derived from an EMBL/GenBank/DDBJ whole genome shotgun (WGS) entry which is preliminary data.</text>
</comment>
<protein>
    <submittedName>
        <fullName evidence="5">Phosphopantetheine binding protein</fullName>
    </submittedName>
</protein>
<reference evidence="5 6" key="1">
    <citation type="submission" date="2018-01" db="EMBL/GenBank/DDBJ databases">
        <title>Genomic Encyclopedia of Archaeal and Bacterial Type Strains, Phase II (KMG-II): from individual species to whole genera.</title>
        <authorList>
            <person name="Goeker M."/>
        </authorList>
    </citation>
    <scope>NUCLEOTIDE SEQUENCE [LARGE SCALE GENOMIC DNA]</scope>
    <source>
        <strain evidence="5 6">DSM 17023</strain>
    </source>
</reference>
<dbReference type="InterPro" id="IPR006162">
    <property type="entry name" value="Ppantetheine_attach_site"/>
</dbReference>
<keyword evidence="6" id="KW-1185">Reference proteome</keyword>
<dbReference type="GO" id="GO:0005737">
    <property type="term" value="C:cytoplasm"/>
    <property type="evidence" value="ECO:0007669"/>
    <property type="project" value="TreeGrafter"/>
</dbReference>
<dbReference type="InterPro" id="IPR036736">
    <property type="entry name" value="ACP-like_sf"/>
</dbReference>
<dbReference type="GO" id="GO:0043041">
    <property type="term" value="P:amino acid activation for nonribosomal peptide biosynthetic process"/>
    <property type="evidence" value="ECO:0007669"/>
    <property type="project" value="TreeGrafter"/>
</dbReference>
<dbReference type="Gene3D" id="3.30.559.10">
    <property type="entry name" value="Chloramphenicol acetyltransferase-like domain"/>
    <property type="match status" value="2"/>
</dbReference>
<name>A0A2S3UNB1_9HYPH</name>
<dbReference type="GO" id="GO:0003824">
    <property type="term" value="F:catalytic activity"/>
    <property type="evidence" value="ECO:0007669"/>
    <property type="project" value="InterPro"/>
</dbReference>
<dbReference type="SUPFAM" id="SSF47336">
    <property type="entry name" value="ACP-like"/>
    <property type="match status" value="1"/>
</dbReference>
<dbReference type="AlphaFoldDB" id="A0A2S3UNB1"/>
<dbReference type="GO" id="GO:0044550">
    <property type="term" value="P:secondary metabolite biosynthetic process"/>
    <property type="evidence" value="ECO:0007669"/>
    <property type="project" value="TreeGrafter"/>
</dbReference>
<evidence type="ECO:0000256" key="3">
    <source>
        <dbReference type="ARBA" id="ARBA00022553"/>
    </source>
</evidence>
<organism evidence="5 6">
    <name type="scientific">Roseibium marinum</name>
    <dbReference type="NCBI Taxonomy" id="281252"/>
    <lineage>
        <taxon>Bacteria</taxon>
        <taxon>Pseudomonadati</taxon>
        <taxon>Pseudomonadota</taxon>
        <taxon>Alphaproteobacteria</taxon>
        <taxon>Hyphomicrobiales</taxon>
        <taxon>Stappiaceae</taxon>
        <taxon>Roseibium</taxon>
    </lineage>
</organism>
<proteinExistence type="predicted"/>
<dbReference type="PROSITE" id="PS50075">
    <property type="entry name" value="CARRIER"/>
    <property type="match status" value="1"/>
</dbReference>
<evidence type="ECO:0000256" key="1">
    <source>
        <dbReference type="ARBA" id="ARBA00001957"/>
    </source>
</evidence>
<dbReference type="RefSeq" id="WP_103224231.1">
    <property type="nucleotide sequence ID" value="NZ_PPCN01000010.1"/>
</dbReference>
<dbReference type="EMBL" id="PPCN01000010">
    <property type="protein sequence ID" value="POF29070.1"/>
    <property type="molecule type" value="Genomic_DNA"/>
</dbReference>
<comment type="cofactor">
    <cofactor evidence="1">
        <name>pantetheine 4'-phosphate</name>
        <dbReference type="ChEBI" id="CHEBI:47942"/>
    </cofactor>
</comment>
<dbReference type="Pfam" id="PF00550">
    <property type="entry name" value="PP-binding"/>
    <property type="match status" value="1"/>
</dbReference>
<keyword evidence="3" id="KW-0597">Phosphoprotein</keyword>
<dbReference type="GO" id="GO:0031177">
    <property type="term" value="F:phosphopantetheine binding"/>
    <property type="evidence" value="ECO:0007669"/>
    <property type="project" value="TreeGrafter"/>
</dbReference>
<dbReference type="PANTHER" id="PTHR45527:SF1">
    <property type="entry name" value="FATTY ACID SYNTHASE"/>
    <property type="match status" value="1"/>
</dbReference>
<dbReference type="InterPro" id="IPR001242">
    <property type="entry name" value="Condensation_dom"/>
</dbReference>
<gene>
    <name evidence="5" type="ORF">CLV41_11074</name>
</gene>
<evidence type="ECO:0000313" key="6">
    <source>
        <dbReference type="Proteomes" id="UP000236959"/>
    </source>
</evidence>
<evidence type="ECO:0000313" key="5">
    <source>
        <dbReference type="EMBL" id="POF29070.1"/>
    </source>
</evidence>
<evidence type="ECO:0000259" key="4">
    <source>
        <dbReference type="PROSITE" id="PS50075"/>
    </source>
</evidence>
<feature type="domain" description="Carrier" evidence="4">
    <location>
        <begin position="473"/>
        <end position="548"/>
    </location>
</feature>
<dbReference type="Gene3D" id="3.30.559.30">
    <property type="entry name" value="Nonribosomal peptide synthetase, condensation domain"/>
    <property type="match status" value="1"/>
</dbReference>
<dbReference type="InterPro" id="IPR023213">
    <property type="entry name" value="CAT-like_dom_sf"/>
</dbReference>
<evidence type="ECO:0000256" key="2">
    <source>
        <dbReference type="ARBA" id="ARBA00022450"/>
    </source>
</evidence>
<dbReference type="SUPFAM" id="SSF52777">
    <property type="entry name" value="CoA-dependent acyltransferases"/>
    <property type="match status" value="3"/>
</dbReference>
<sequence length="1012" mass="111740">MTGGFDRLLTASEFERFDEVLKSQVDVDHAVGEPARVPEMAGSSEPLNVTQHQERIWLAQKQDAALTLRHALAYKLGGIPDIARLTRAVDTLVGALPELTMRYRFSDDGELLKYPAEESGETLEIVNVDCRQEAVSLILARQQASWVSESEPPFKVLVIFCLDEVILTLLIHRIVEEMCSPEDILRNLARAYGRKPLAAPSLNDAVELEFDTHGIAPLAWLRREDVSPETAVVDFSVPFSEPASNDRLARRYGAVIETGLSRQPQDPVPDVYSQLASIGVRFAQFLCRLGGHERIEAVFPARPEDRLGDHSVAFAYKDTVKVVISHDMDLQDAEARILARMKAFADTGTPANDANSAVDLPKVSVRWLTDPQQFFDVPTVTLDRVPLPTPELRSDFELGVGLDAEGRTVLELVTGQKVSRHAGSLVLDLFTGALQNGISQEDTGDFPSNTLPSFSGKAFSEEPATTPGDGRRSDIAAVQSAILLEFREALATPDLKPDDDFFDFGGHSLVATRIIGRLLHNHGIEVRFNDLFGNPTASALAHHARIVEGAKKADVNGSDEIDTGHTDAAVAPLALAQMSLWKIYSALGYNEIFNLPFALDFLDTVDETVFGEAFLDLMKRHSGLRTLFFKDEDGQVLQRVVPVAELGNYKWFWTSEESADTDRSAEAGYCFDLSKELPVRLRFLRDPETGRQMLSFLFQHLALDEWSVNLLMDELVEAYRARAAGSAPVWSGKPAPFLDFARKQVLEGVNGEHLAYWTDMLCDAPRELVLFSEEPAPAEQPGSETVAGGWVEMRLDKEISEGLYAIAKENSASLFNVVYAAISAALQRLGGLTDLVIGTSASGRTDPDYFDTIGYFTTVVAHRVRFGGEPTVGKLIGNIKDMINGSMLYTDIPIDLVETALGMTCERDHLFDVFIQIHAQNKLNGSLPKPDGGRTAFRQVDPDKHDSHLGLQFEVMEEVIDGDRSIRVLMSYQSRRYSPQQVDAIQATVMDTFSRFSQPGVSARPLSELKQA</sequence>